<evidence type="ECO:0000313" key="4">
    <source>
        <dbReference type="Proteomes" id="UP000704611"/>
    </source>
</evidence>
<gene>
    <name evidence="3" type="ORF">KQY15_12325</name>
</gene>
<feature type="chain" id="PRO_5046115787" evidence="2">
    <location>
        <begin position="23"/>
        <end position="468"/>
    </location>
</feature>
<dbReference type="NCBIfam" id="NF041109">
    <property type="entry name" value="VF_TspB_C_term"/>
    <property type="match status" value="1"/>
</dbReference>
<organism evidence="3 4">
    <name type="scientific">Arsukibacterium indicum</name>
    <dbReference type="NCBI Taxonomy" id="2848612"/>
    <lineage>
        <taxon>Bacteria</taxon>
        <taxon>Pseudomonadati</taxon>
        <taxon>Pseudomonadota</taxon>
        <taxon>Gammaproteobacteria</taxon>
        <taxon>Chromatiales</taxon>
        <taxon>Chromatiaceae</taxon>
        <taxon>Arsukibacterium</taxon>
    </lineage>
</organism>
<evidence type="ECO:0000256" key="1">
    <source>
        <dbReference type="SAM" id="Phobius"/>
    </source>
</evidence>
<protein>
    <submittedName>
        <fullName evidence="3">Uncharacterized protein</fullName>
    </submittedName>
</protein>
<name>A0ABS6MNK1_9GAMM</name>
<keyword evidence="1" id="KW-0472">Membrane</keyword>
<evidence type="ECO:0000313" key="3">
    <source>
        <dbReference type="EMBL" id="MBV2129872.1"/>
    </source>
</evidence>
<sequence>MQKALILALLTGAFLFPRYVTSQENPEDFLDYSCPDGGSYQDHPELGHICSAPAPSGNTWTATTGAKSFTETTHDAAYYALANSYLGAGGGCYGVGTIQTYLRNEDINLPLNPSGTYTTGIPLRRTCVIHSTGTEDPMGDLNINGVSVIKNPPAPYCAPDNTPTLINFGGTDPNFFCWAAAVLQNDCPEENGDCEPEPNPDDCPPDTIGGCVPPEPDCFIAGNGMEVCFEDPNDKCDLETVNDEPVYSNCQAGCGFVNDNFLCGTEPDLPSLDDCLVTTNGYACAPDVPEPDDDITDPNKPMPDMVKGDFKDTMRGVESRIDANNELLADQIKRDANNTSEITKRLDKSNQLLTGIDANTKDISESLKGDGVEFDDNDRANITSMLGITGDESIVDLTVSEISLDTFKDDFQWSGGSTACPAPRAINMLGRTWYMEWEPYCEAFSVLSYFIMAAATLFSAFIAFGVKK</sequence>
<feature type="signal peptide" evidence="2">
    <location>
        <begin position="1"/>
        <end position="22"/>
    </location>
</feature>
<comment type="caution">
    <text evidence="3">The sequence shown here is derived from an EMBL/GenBank/DDBJ whole genome shotgun (WGS) entry which is preliminary data.</text>
</comment>
<dbReference type="RefSeq" id="WP_217669575.1">
    <property type="nucleotide sequence ID" value="NZ_JAHRID010000005.1"/>
</dbReference>
<dbReference type="Proteomes" id="UP000704611">
    <property type="component" value="Unassembled WGS sequence"/>
</dbReference>
<evidence type="ECO:0000256" key="2">
    <source>
        <dbReference type="SAM" id="SignalP"/>
    </source>
</evidence>
<reference evidence="3 4" key="1">
    <citation type="submission" date="2021-06" db="EMBL/GenBank/DDBJ databases">
        <title>Rheinheimera indica sp. nov., isolated from deep-sea sediment.</title>
        <authorList>
            <person name="Wang Z."/>
            <person name="Zhang X.-Y."/>
        </authorList>
    </citation>
    <scope>NUCLEOTIDE SEQUENCE [LARGE SCALE GENOMIC DNA]</scope>
    <source>
        <strain evidence="3 4">SM2107</strain>
    </source>
</reference>
<keyword evidence="1" id="KW-1133">Transmembrane helix</keyword>
<feature type="transmembrane region" description="Helical" evidence="1">
    <location>
        <begin position="446"/>
        <end position="466"/>
    </location>
</feature>
<dbReference type="EMBL" id="JAHRID010000005">
    <property type="protein sequence ID" value="MBV2129872.1"/>
    <property type="molecule type" value="Genomic_DNA"/>
</dbReference>
<keyword evidence="4" id="KW-1185">Reference proteome</keyword>
<accession>A0ABS6MNK1</accession>
<keyword evidence="2" id="KW-0732">Signal</keyword>
<proteinExistence type="predicted"/>
<keyword evidence="1" id="KW-0812">Transmembrane</keyword>